<comment type="similarity">
    <text evidence="2">Belongs to the glycosyl hydrolase 79 family.</text>
</comment>
<dbReference type="InterPro" id="IPR005199">
    <property type="entry name" value="Glyco_hydro_79"/>
</dbReference>
<evidence type="ECO:0000256" key="1">
    <source>
        <dbReference type="ARBA" id="ARBA00004613"/>
    </source>
</evidence>
<comment type="subcellular location">
    <subcellularLocation>
        <location evidence="9">Lysosome membrane</location>
        <topology evidence="9">Peripheral membrane protein</topology>
    </subcellularLocation>
    <subcellularLocation>
        <location evidence="1">Secreted</location>
    </subcellularLocation>
</comment>
<dbReference type="FunFam" id="3.20.20.80:FF:000023">
    <property type="entry name" value="heparanase-like protein 3"/>
    <property type="match status" value="1"/>
</dbReference>
<evidence type="ECO:0000313" key="13">
    <source>
        <dbReference type="EMBL" id="CAD1832366.1"/>
    </source>
</evidence>
<evidence type="ECO:0000256" key="2">
    <source>
        <dbReference type="ARBA" id="ARBA00009800"/>
    </source>
</evidence>
<evidence type="ECO:0000256" key="8">
    <source>
        <dbReference type="ARBA" id="ARBA00023228"/>
    </source>
</evidence>
<proteinExistence type="inferred from homology"/>
<dbReference type="SUPFAM" id="SSF51445">
    <property type="entry name" value="(Trans)glycosidases"/>
    <property type="match status" value="1"/>
</dbReference>
<feature type="signal peptide" evidence="12">
    <location>
        <begin position="1"/>
        <end position="22"/>
    </location>
</feature>
<dbReference type="GO" id="GO:0009505">
    <property type="term" value="C:plant-type cell wall"/>
    <property type="evidence" value="ECO:0007669"/>
    <property type="project" value="TreeGrafter"/>
</dbReference>
<organism evidence="13">
    <name type="scientific">Ananas comosus var. bracteatus</name>
    <name type="common">red pineapple</name>
    <dbReference type="NCBI Taxonomy" id="296719"/>
    <lineage>
        <taxon>Eukaryota</taxon>
        <taxon>Viridiplantae</taxon>
        <taxon>Streptophyta</taxon>
        <taxon>Embryophyta</taxon>
        <taxon>Tracheophyta</taxon>
        <taxon>Spermatophyta</taxon>
        <taxon>Magnoliopsida</taxon>
        <taxon>Liliopsida</taxon>
        <taxon>Poales</taxon>
        <taxon>Bromeliaceae</taxon>
        <taxon>Bromelioideae</taxon>
        <taxon>Ananas</taxon>
    </lineage>
</organism>
<keyword evidence="4 12" id="KW-0732">Signal</keyword>
<feature type="region of interest" description="Disordered" evidence="11">
    <location>
        <begin position="448"/>
        <end position="470"/>
    </location>
</feature>
<keyword evidence="8" id="KW-0458">Lysosome</keyword>
<dbReference type="AlphaFoldDB" id="A0A6V7PPC0"/>
<evidence type="ECO:0000256" key="4">
    <source>
        <dbReference type="ARBA" id="ARBA00022729"/>
    </source>
</evidence>
<evidence type="ECO:0000256" key="7">
    <source>
        <dbReference type="ARBA" id="ARBA00023180"/>
    </source>
</evidence>
<accession>A0A6V7PPC0</accession>
<evidence type="ECO:0000256" key="12">
    <source>
        <dbReference type="SAM" id="SignalP"/>
    </source>
</evidence>
<feature type="chain" id="PRO_5027767357" description="Heparanase-like protein 1" evidence="12">
    <location>
        <begin position="23"/>
        <end position="530"/>
    </location>
</feature>
<dbReference type="EMBL" id="LR862150">
    <property type="protein sequence ID" value="CAD1832366.1"/>
    <property type="molecule type" value="Genomic_DNA"/>
</dbReference>
<dbReference type="Pfam" id="PF03662">
    <property type="entry name" value="Glyco_hydro_79n"/>
    <property type="match status" value="1"/>
</dbReference>
<name>A0A6V7PPC0_ANACO</name>
<dbReference type="PANTHER" id="PTHR14363">
    <property type="entry name" value="HEPARANASE-RELATED"/>
    <property type="match status" value="1"/>
</dbReference>
<evidence type="ECO:0000256" key="10">
    <source>
        <dbReference type="ARBA" id="ARBA00055929"/>
    </source>
</evidence>
<evidence type="ECO:0000256" key="9">
    <source>
        <dbReference type="ARBA" id="ARBA00023765"/>
    </source>
</evidence>
<dbReference type="Gene3D" id="3.20.20.80">
    <property type="entry name" value="Glycosidases"/>
    <property type="match status" value="1"/>
</dbReference>
<dbReference type="GO" id="GO:0004566">
    <property type="term" value="F:beta-glucuronidase activity"/>
    <property type="evidence" value="ECO:0007669"/>
    <property type="project" value="TreeGrafter"/>
</dbReference>
<evidence type="ECO:0000256" key="3">
    <source>
        <dbReference type="ARBA" id="ARBA00022525"/>
    </source>
</evidence>
<protein>
    <recommendedName>
        <fullName evidence="14">Heparanase-like protein 1</fullName>
    </recommendedName>
</protein>
<evidence type="ECO:0000256" key="11">
    <source>
        <dbReference type="SAM" id="MobiDB-lite"/>
    </source>
</evidence>
<reference evidence="13" key="1">
    <citation type="submission" date="2020-07" db="EMBL/GenBank/DDBJ databases">
        <authorList>
            <person name="Lin J."/>
        </authorList>
    </citation>
    <scope>NUCLEOTIDE SEQUENCE</scope>
</reference>
<evidence type="ECO:0000256" key="6">
    <source>
        <dbReference type="ARBA" id="ARBA00023136"/>
    </source>
</evidence>
<dbReference type="InterPro" id="IPR017853">
    <property type="entry name" value="GH"/>
</dbReference>
<comment type="function">
    <text evidence="10">Endoglycosidase which is a cell surface and extracellular matrix-degrading enzyme. Cleaves heparan sulfate proteoglycans (HSPGs) into heparan sulfate side chains and core proteoglycans.</text>
</comment>
<dbReference type="GO" id="GO:0005765">
    <property type="term" value="C:lysosomal membrane"/>
    <property type="evidence" value="ECO:0007669"/>
    <property type="project" value="UniProtKB-SubCell"/>
</dbReference>
<sequence>MGLKGAFLLLFSVLCTISLSLGDDVTVTVRSVTTIGRTDDNLVCVTLDWWPKEKCNYGVCPWANASIIDMDLSNPALVNAIKAFNPLRLRLGGSLQDQIIYKTGEYYPRCQSFRLDPNSLFGFTSGCLTMDRWDELNQFFNETGAVITFGLNALIGRRRASKDGLYVGNMNPTNAYNLMKYSLSKGYKIDSWELGNELSAGGVSARVSGVQYGEDLIRLKELMNRLYAKEANPPKLMAPGGFFDAKWFADMLQTSGPNVVDVVSHHIYNLGAGVDKNLIYKMQDPYFLSEVAETYKDLEVTIRDFGPWSSPWVSESGGAFNSGGKDVSDAFVDSFWYLDQLGMVSTFGHKVFCRQALIGGNYALLNTTTFAPYPDYFSALLWHRLMGSRVLGTSHNGSPYLRSYTHCSKGKSGVTVLLINLSNSTSFDVSVVGDMNLYPPVVTQSIESSSTSASSNGGQGGQREEYHLTPQGGDLKSKVMLLNGTPLTVGSNGEIPNLSPSVADGSAPVHVAPLSIVFARFKDFKAPACS</sequence>
<evidence type="ECO:0008006" key="14">
    <source>
        <dbReference type="Google" id="ProtNLM"/>
    </source>
</evidence>
<keyword evidence="6" id="KW-0472">Membrane</keyword>
<keyword evidence="7" id="KW-0325">Glycoprotein</keyword>
<keyword evidence="3" id="KW-0964">Secreted</keyword>
<evidence type="ECO:0000256" key="5">
    <source>
        <dbReference type="ARBA" id="ARBA00022801"/>
    </source>
</evidence>
<dbReference type="GO" id="GO:0005576">
    <property type="term" value="C:extracellular region"/>
    <property type="evidence" value="ECO:0007669"/>
    <property type="project" value="UniProtKB-SubCell"/>
</dbReference>
<gene>
    <name evidence="13" type="ORF">CB5_LOCUS15577</name>
</gene>
<dbReference type="PANTHER" id="PTHR14363:SF13">
    <property type="entry name" value="OS07G0598400 PROTEIN"/>
    <property type="match status" value="1"/>
</dbReference>
<keyword evidence="5" id="KW-0378">Hydrolase</keyword>